<dbReference type="AlphaFoldDB" id="A0A5N6RUW2"/>
<name>A0A5N6RUW2_9ROSI</name>
<keyword evidence="2" id="KW-1185">Reference proteome</keyword>
<dbReference type="Proteomes" id="UP000327013">
    <property type="component" value="Chromosome 8"/>
</dbReference>
<proteinExistence type="predicted"/>
<dbReference type="EMBL" id="CM017328">
    <property type="protein sequence ID" value="KAE8126092.1"/>
    <property type="molecule type" value="Genomic_DNA"/>
</dbReference>
<organism evidence="1 2">
    <name type="scientific">Carpinus fangiana</name>
    <dbReference type="NCBI Taxonomy" id="176857"/>
    <lineage>
        <taxon>Eukaryota</taxon>
        <taxon>Viridiplantae</taxon>
        <taxon>Streptophyta</taxon>
        <taxon>Embryophyta</taxon>
        <taxon>Tracheophyta</taxon>
        <taxon>Spermatophyta</taxon>
        <taxon>Magnoliopsida</taxon>
        <taxon>eudicotyledons</taxon>
        <taxon>Gunneridae</taxon>
        <taxon>Pentapetalae</taxon>
        <taxon>rosids</taxon>
        <taxon>fabids</taxon>
        <taxon>Fagales</taxon>
        <taxon>Betulaceae</taxon>
        <taxon>Carpinus</taxon>
    </lineage>
</organism>
<sequence length="128" mass="14852">MVHSAYDSFELLSNCPIKIDAVESYCSKLLIGCSDGSLKIYAPESFDFDRPLTSDYHVQAQKLRNEPYELERNVFGFSKKPLVLMQDLELRELLLSLSESISTLRYWFVSYLVFPSALFGLRENFQMF</sequence>
<reference evidence="1 2" key="1">
    <citation type="submission" date="2019-06" db="EMBL/GenBank/DDBJ databases">
        <title>A chromosomal-level reference genome of Carpinus fangiana (Coryloideae, Betulaceae).</title>
        <authorList>
            <person name="Yang X."/>
            <person name="Wang Z."/>
            <person name="Zhang L."/>
            <person name="Hao G."/>
            <person name="Liu J."/>
            <person name="Yang Y."/>
        </authorList>
    </citation>
    <scope>NUCLEOTIDE SEQUENCE [LARGE SCALE GENOMIC DNA]</scope>
    <source>
        <strain evidence="1">Cfa_2016G</strain>
        <tissue evidence="1">Leaf</tissue>
    </source>
</reference>
<protein>
    <submittedName>
        <fullName evidence="1">Uncharacterized protein</fullName>
    </submittedName>
</protein>
<gene>
    <name evidence="1" type="ORF">FH972_020838</name>
</gene>
<evidence type="ECO:0000313" key="1">
    <source>
        <dbReference type="EMBL" id="KAE8126092.1"/>
    </source>
</evidence>
<evidence type="ECO:0000313" key="2">
    <source>
        <dbReference type="Proteomes" id="UP000327013"/>
    </source>
</evidence>
<dbReference type="OrthoDB" id="5325112at2759"/>
<accession>A0A5N6RUW2</accession>